<geneLocation type="mitochondrion" evidence="8"/>
<dbReference type="PANTHER" id="PTHR31618:SF1">
    <property type="entry name" value="EF-HAND DOMAIN-CONTAINING PROTEIN"/>
    <property type="match status" value="1"/>
</dbReference>
<dbReference type="GO" id="GO:0006820">
    <property type="term" value="P:monoatomic anion transport"/>
    <property type="evidence" value="ECO:0007669"/>
    <property type="project" value="TreeGrafter"/>
</dbReference>
<feature type="transmembrane region" description="Helical" evidence="6">
    <location>
        <begin position="61"/>
        <end position="80"/>
    </location>
</feature>
<dbReference type="InterPro" id="IPR006685">
    <property type="entry name" value="MscS_channel_2nd"/>
</dbReference>
<dbReference type="SUPFAM" id="SSF50182">
    <property type="entry name" value="Sm-like ribonucleoproteins"/>
    <property type="match status" value="1"/>
</dbReference>
<keyword evidence="3 6" id="KW-0812">Transmembrane</keyword>
<evidence type="ECO:0000313" key="9">
    <source>
        <dbReference type="Proteomes" id="UP000290189"/>
    </source>
</evidence>
<feature type="transmembrane region" description="Helical" evidence="6">
    <location>
        <begin position="159"/>
        <end position="179"/>
    </location>
</feature>
<keyword evidence="8" id="KW-0496">Mitochondrion</keyword>
<protein>
    <recommendedName>
        <fullName evidence="7">Mechanosensitive ion channel MscS domain-containing protein</fullName>
    </recommendedName>
</protein>
<dbReference type="InterPro" id="IPR010920">
    <property type="entry name" value="LSM_dom_sf"/>
</dbReference>
<gene>
    <name evidence="8" type="ORF">PLBR_LOCUS5370</name>
</gene>
<evidence type="ECO:0000256" key="1">
    <source>
        <dbReference type="ARBA" id="ARBA00004141"/>
    </source>
</evidence>
<feature type="domain" description="Mechanosensitive ion channel MscS" evidence="7">
    <location>
        <begin position="415"/>
        <end position="471"/>
    </location>
</feature>
<dbReference type="InterPro" id="IPR016688">
    <property type="entry name" value="MscS-like_plants/fungi"/>
</dbReference>
<dbReference type="AlphaFoldDB" id="A0A3P3YD94"/>
<feature type="transmembrane region" description="Helical" evidence="6">
    <location>
        <begin position="135"/>
        <end position="153"/>
    </location>
</feature>
<name>A0A3P3YD94_PLABS</name>
<comment type="subcellular location">
    <subcellularLocation>
        <location evidence="1">Membrane</location>
        <topology evidence="1">Multi-pass membrane protein</topology>
    </subcellularLocation>
</comment>
<evidence type="ECO:0000259" key="7">
    <source>
        <dbReference type="Pfam" id="PF00924"/>
    </source>
</evidence>
<sequence length="581" mass="65813">MSMTSSSKALEYMLLREPPQNHRLTTDLDTIVTIDDEFDEDAAELERERTQPVRFWIRRNIIRVTIVVVSFAASAILFAVNHNSQERTEVETIIAIPGLLVVMMFASTATEALLVRIADYSSQDAADALRSRLRFVFFFGIMYRFMLWKWMYLLGMEDYAVVAVQIAKASFVVSVGVVLKQLLYGIVKKFAAVHALATDLRNMGALQDAMSMVCCPDSRSRAGMLRRWKEQAAERKSFSAQLAAARNRSLVLPLKNVDGDWVFDESASCRIANSLQMRAIAHSQLKRVFGGATEINFEQWKKWFSSQTSAHRAWTLLFKDLPESSNLQSETFVWAFIQSLDRRIQLGNRMLNLDSLLGVICVAFDTVFFMAVGCYISIVLGFNFSAMVVTFATALASVTFALSGTLTRLFESMVWVFATKAIEVGDSIQMDQQDFVVVAIRLMSTELRSGDNRVLIVPNWTLAQTPIYNLRKTNAATVIIKFQVSYGCSKEDLLAVKRAIEAFVTRNPDTWRLPVDFRVMDLLDQTSLTVTAILRHRLNWQQKAIIMEDRFDVVSEIRSTINAMKIGYKDPDAYVDVKPRP</sequence>
<evidence type="ECO:0000256" key="6">
    <source>
        <dbReference type="SAM" id="Phobius"/>
    </source>
</evidence>
<dbReference type="Pfam" id="PF00924">
    <property type="entry name" value="MS_channel_2nd"/>
    <property type="match status" value="1"/>
</dbReference>
<dbReference type="GO" id="GO:0008381">
    <property type="term" value="F:mechanosensitive monoatomic ion channel activity"/>
    <property type="evidence" value="ECO:0007669"/>
    <property type="project" value="TreeGrafter"/>
</dbReference>
<dbReference type="EMBL" id="OVEO01000009">
    <property type="protein sequence ID" value="SPQ98155.1"/>
    <property type="molecule type" value="Genomic_DNA"/>
</dbReference>
<dbReference type="GO" id="GO:0005886">
    <property type="term" value="C:plasma membrane"/>
    <property type="evidence" value="ECO:0007669"/>
    <property type="project" value="TreeGrafter"/>
</dbReference>
<keyword evidence="4 6" id="KW-1133">Transmembrane helix</keyword>
<evidence type="ECO:0000256" key="3">
    <source>
        <dbReference type="ARBA" id="ARBA00022692"/>
    </source>
</evidence>
<dbReference type="Gene3D" id="2.30.30.60">
    <property type="match status" value="1"/>
</dbReference>
<evidence type="ECO:0000313" key="8">
    <source>
        <dbReference type="EMBL" id="SPQ98155.1"/>
    </source>
</evidence>
<keyword evidence="5 6" id="KW-0472">Membrane</keyword>
<evidence type="ECO:0000256" key="2">
    <source>
        <dbReference type="ARBA" id="ARBA00008017"/>
    </source>
</evidence>
<evidence type="ECO:0000256" key="4">
    <source>
        <dbReference type="ARBA" id="ARBA00022989"/>
    </source>
</evidence>
<feature type="transmembrane region" description="Helical" evidence="6">
    <location>
        <begin position="92"/>
        <end position="114"/>
    </location>
</feature>
<evidence type="ECO:0000256" key="5">
    <source>
        <dbReference type="ARBA" id="ARBA00023136"/>
    </source>
</evidence>
<feature type="transmembrane region" description="Helical" evidence="6">
    <location>
        <begin position="356"/>
        <end position="378"/>
    </location>
</feature>
<accession>A0A3P3YD94</accession>
<organism evidence="8 9">
    <name type="scientific">Plasmodiophora brassicae</name>
    <name type="common">Clubroot disease agent</name>
    <dbReference type="NCBI Taxonomy" id="37360"/>
    <lineage>
        <taxon>Eukaryota</taxon>
        <taxon>Sar</taxon>
        <taxon>Rhizaria</taxon>
        <taxon>Endomyxa</taxon>
        <taxon>Phytomyxea</taxon>
        <taxon>Plasmodiophorida</taxon>
        <taxon>Plasmodiophoridae</taxon>
        <taxon>Plasmodiophora</taxon>
    </lineage>
</organism>
<dbReference type="Proteomes" id="UP000290189">
    <property type="component" value="Unassembled WGS sequence"/>
</dbReference>
<feature type="transmembrane region" description="Helical" evidence="6">
    <location>
        <begin position="384"/>
        <end position="403"/>
    </location>
</feature>
<proteinExistence type="inferred from homology"/>
<dbReference type="PANTHER" id="PTHR31618">
    <property type="entry name" value="MECHANOSENSITIVE ION CHANNEL PROTEIN 5"/>
    <property type="match status" value="1"/>
</dbReference>
<dbReference type="InterPro" id="IPR023408">
    <property type="entry name" value="MscS_beta-dom_sf"/>
</dbReference>
<comment type="similarity">
    <text evidence="2">Belongs to the MscS (TC 1.A.23) family.</text>
</comment>
<reference evidence="8 9" key="1">
    <citation type="submission" date="2018-03" db="EMBL/GenBank/DDBJ databases">
        <authorList>
            <person name="Fogelqvist J."/>
        </authorList>
    </citation>
    <scope>NUCLEOTIDE SEQUENCE [LARGE SCALE GENOMIC DNA]</scope>
</reference>